<gene>
    <name evidence="1" type="ORF">D2E22_1682</name>
</gene>
<dbReference type="EMBL" id="QXGI01000008">
    <property type="protein sequence ID" value="RSX46110.1"/>
    <property type="molecule type" value="Genomic_DNA"/>
</dbReference>
<dbReference type="Proteomes" id="UP000288052">
    <property type="component" value="Unassembled WGS sequence"/>
</dbReference>
<keyword evidence="2" id="KW-1185">Reference proteome</keyword>
<evidence type="ECO:0000313" key="1">
    <source>
        <dbReference type="EMBL" id="RSX46110.1"/>
    </source>
</evidence>
<dbReference type="RefSeq" id="WP_241218344.1">
    <property type="nucleotide sequence ID" value="NZ_QXGI01000008.1"/>
</dbReference>
<comment type="caution">
    <text evidence="1">The sequence shown here is derived from an EMBL/GenBank/DDBJ whole genome shotgun (WGS) entry which is preliminary data.</text>
</comment>
<evidence type="ECO:0000313" key="2">
    <source>
        <dbReference type="Proteomes" id="UP000288052"/>
    </source>
</evidence>
<accession>A0A430F5R2</accession>
<organism evidence="1 2">
    <name type="scientific">Bifidobacterium castoris</name>
    <dbReference type="NCBI Taxonomy" id="2306972"/>
    <lineage>
        <taxon>Bacteria</taxon>
        <taxon>Bacillati</taxon>
        <taxon>Actinomycetota</taxon>
        <taxon>Actinomycetes</taxon>
        <taxon>Bifidobacteriales</taxon>
        <taxon>Bifidobacteriaceae</taxon>
        <taxon>Bifidobacterium</taxon>
    </lineage>
</organism>
<proteinExistence type="predicted"/>
<dbReference type="InterPro" id="IPR021145">
    <property type="entry name" value="Portal_protein_SPP1_Gp6-like"/>
</dbReference>
<name>A0A430F5R2_9BIFI</name>
<reference evidence="1 2" key="1">
    <citation type="submission" date="2018-09" db="EMBL/GenBank/DDBJ databases">
        <title>Characterization of the phylogenetic diversity of five novel species belonging to the genus Bifidobacterium.</title>
        <authorList>
            <person name="Lugli G.A."/>
            <person name="Duranti S."/>
            <person name="Milani C."/>
        </authorList>
    </citation>
    <scope>NUCLEOTIDE SEQUENCE [LARGE SCALE GENOMIC DNA]</scope>
    <source>
        <strain evidence="1 2">2020B</strain>
    </source>
</reference>
<dbReference type="Pfam" id="PF05133">
    <property type="entry name" value="SPP1_portal"/>
    <property type="match status" value="1"/>
</dbReference>
<dbReference type="AlphaFoldDB" id="A0A430F5R2"/>
<sequence>MNTELQDAAQATKALSDLREKYERELPDLETIDGWWRWDPQKLLLKGPSREHRTMRDIGETPWLRMVVTTLAQTLYLDGVEFPDDIDNTKAKRMWQPWDRNRMGAKQIPLHQAAIAYGSAYTSVHVGDDGFARITCHTPMRALALYNDPASDVFPQLFLAVIALSDDTTAYEVWDAWNVWRFQQDKNGVLALMEPTAHGVCDAQGEPVCPVVRYGNQIDLQGRTPGEVEPYIPLAKRLNKDNYDRLLAQHYNSWKVKTATGLDLSELDDEAKEQRKLELRQDSMLFGGEGVQFSTLPETDLDNIVNAKQSDVDELAAVSQTPATAFGKMVNVGDAGIEESRAGFYAKRNERRKTFGISHLDTLRLCAAAEGRMDDAANMGLTPVWADTDTRTISQAVDAFGKAAQMLGVPARCLWDKIPGVTKTEADTWREYAEAHPDADELAARIYGEQLQPTTE</sequence>
<protein>
    <submittedName>
        <fullName evidence="1">Chromosome partitioning protein ParA</fullName>
    </submittedName>
</protein>